<evidence type="ECO:0000313" key="1">
    <source>
        <dbReference type="Proteomes" id="UP000008143"/>
    </source>
</evidence>
<gene>
    <name evidence="2 3" type="primary">LOC116408752</name>
</gene>
<organism evidence="1 2">
    <name type="scientific">Xenopus tropicalis</name>
    <name type="common">Western clawed frog</name>
    <name type="synonym">Silurana tropicalis</name>
    <dbReference type="NCBI Taxonomy" id="8364"/>
    <lineage>
        <taxon>Eukaryota</taxon>
        <taxon>Metazoa</taxon>
        <taxon>Chordata</taxon>
        <taxon>Craniata</taxon>
        <taxon>Vertebrata</taxon>
        <taxon>Euteleostomi</taxon>
        <taxon>Amphibia</taxon>
        <taxon>Batrachia</taxon>
        <taxon>Anura</taxon>
        <taxon>Pipoidea</taxon>
        <taxon>Pipidae</taxon>
        <taxon>Xenopodinae</taxon>
        <taxon>Xenopus</taxon>
        <taxon>Silurana</taxon>
    </lineage>
</organism>
<reference evidence="2" key="1">
    <citation type="submission" date="2025-08" db="UniProtKB">
        <authorList>
            <consortium name="RefSeq"/>
        </authorList>
    </citation>
    <scope>IDENTIFICATION</scope>
    <source>
        <strain evidence="2">Nigerian</strain>
        <tissue evidence="2">Liver and blood</tissue>
    </source>
</reference>
<dbReference type="AGR" id="Xenbase:XB-GENE-29094639"/>
<evidence type="ECO:0000313" key="3">
    <source>
        <dbReference type="Xenbase" id="XB-GENE-29094639"/>
    </source>
</evidence>
<dbReference type="Gene3D" id="3.30.470.20">
    <property type="entry name" value="ATP-grasp fold, B domain"/>
    <property type="match status" value="1"/>
</dbReference>
<sequence>MSYAGVLGAKIMLTGQGPIVLGLKCTFQDFESQVLLPLLETDLYEVIQSAIDGHLHRRVPVWLQELCLVPAPRPTSGPLAGKEQDGQNDMSLEGLQSCVASASAQQNRGAVADFAGAARTRETHPKDRQKPDFTATAISEVHLDAEQSGEAGNGFLTFFYSPNVMLPAPLAPRQGH</sequence>
<dbReference type="GO" id="GO:0004641">
    <property type="term" value="F:phosphoribosylformylglycinamidine cyclo-ligase activity"/>
    <property type="evidence" value="ECO:0007669"/>
    <property type="project" value="InterPro"/>
</dbReference>
<dbReference type="KEGG" id="xtr:116408752"/>
<keyword evidence="1" id="KW-1185">Reference proteome</keyword>
<dbReference type="InterPro" id="IPR004733">
    <property type="entry name" value="PurM_cligase"/>
</dbReference>
<protein>
    <submittedName>
        <fullName evidence="2">Trifunctional purine biosynthetic protein adenosine-3-like</fullName>
    </submittedName>
</protein>
<dbReference type="PANTHER" id="PTHR10520">
    <property type="entry name" value="TRIFUNCTIONAL PURINE BIOSYNTHETIC PROTEIN ADENOSINE-3-RELATED"/>
    <property type="match status" value="1"/>
</dbReference>
<dbReference type="RefSeq" id="XP_031752426.1">
    <property type="nucleotide sequence ID" value="XM_031896566.1"/>
</dbReference>
<dbReference type="AlphaFoldDB" id="A0A8J1J6Z4"/>
<proteinExistence type="predicted"/>
<dbReference type="Xenbase" id="XB-GENE-29094639">
    <property type="gene designation" value="LOC116408752"/>
</dbReference>
<dbReference type="GO" id="GO:0006189">
    <property type="term" value="P:'de novo' IMP biosynthetic process"/>
    <property type="evidence" value="ECO:0007669"/>
    <property type="project" value="InterPro"/>
</dbReference>
<dbReference type="Proteomes" id="UP000008143">
    <property type="component" value="Chromosome 2"/>
</dbReference>
<dbReference type="PANTHER" id="PTHR10520:SF12">
    <property type="entry name" value="TRIFUNCTIONAL PURINE BIOSYNTHETIC PROTEIN ADENOSINE-3"/>
    <property type="match status" value="1"/>
</dbReference>
<dbReference type="OrthoDB" id="2018833at2759"/>
<dbReference type="GeneID" id="116408752"/>
<name>A0A8J1J6Z4_XENTR</name>
<accession>A0A8J1J6Z4</accession>
<evidence type="ECO:0000313" key="2">
    <source>
        <dbReference type="RefSeq" id="XP_031752426.1"/>
    </source>
</evidence>